<reference evidence="1 2" key="1">
    <citation type="submission" date="2019-02" db="EMBL/GenBank/DDBJ databases">
        <title>Pedobacter sp. nov., a novel speices isolated from soil of pinguins habitat in Antarcitica.</title>
        <authorList>
            <person name="He R.-H."/>
        </authorList>
    </citation>
    <scope>NUCLEOTIDE SEQUENCE [LARGE SCALE GENOMIC DNA]</scope>
    <source>
        <strain evidence="1 2">E01020</strain>
    </source>
</reference>
<dbReference type="Proteomes" id="UP000295668">
    <property type="component" value="Unassembled WGS sequence"/>
</dbReference>
<comment type="caution">
    <text evidence="1">The sequence shown here is derived from an EMBL/GenBank/DDBJ whole genome shotgun (WGS) entry which is preliminary data.</text>
</comment>
<dbReference type="RefSeq" id="WP_133261045.1">
    <property type="nucleotide sequence ID" value="NZ_SJCY01000001.1"/>
</dbReference>
<gene>
    <name evidence="1" type="ORF">EZJ43_02345</name>
</gene>
<name>A0A4R5MQ04_9SPHI</name>
<keyword evidence="2" id="KW-1185">Reference proteome</keyword>
<dbReference type="EMBL" id="SJCY01000001">
    <property type="protein sequence ID" value="TDG37950.1"/>
    <property type="molecule type" value="Genomic_DNA"/>
</dbReference>
<evidence type="ECO:0000313" key="2">
    <source>
        <dbReference type="Proteomes" id="UP000295668"/>
    </source>
</evidence>
<evidence type="ECO:0000313" key="1">
    <source>
        <dbReference type="EMBL" id="TDG37950.1"/>
    </source>
</evidence>
<accession>A0A4R5MQ04</accession>
<dbReference type="AlphaFoldDB" id="A0A4R5MQ04"/>
<dbReference type="OrthoDB" id="799288at2"/>
<sequence>MSEDKIIKLLMKGRTLPEISEYLKEKNVRPSSLSYLEKLLKAMKDEHKAKTMFHLGAILSTKAITKKGLKK</sequence>
<proteinExistence type="predicted"/>
<organism evidence="1 2">
    <name type="scientific">Pedobacter changchengzhani</name>
    <dbReference type="NCBI Taxonomy" id="2529274"/>
    <lineage>
        <taxon>Bacteria</taxon>
        <taxon>Pseudomonadati</taxon>
        <taxon>Bacteroidota</taxon>
        <taxon>Sphingobacteriia</taxon>
        <taxon>Sphingobacteriales</taxon>
        <taxon>Sphingobacteriaceae</taxon>
        <taxon>Pedobacter</taxon>
    </lineage>
</organism>
<protein>
    <submittedName>
        <fullName evidence="1">Uncharacterized protein</fullName>
    </submittedName>
</protein>